<dbReference type="RefSeq" id="WP_034743903.1">
    <property type="nucleotide sequence ID" value="NZ_BAUT01000010.1"/>
</dbReference>
<gene>
    <name evidence="1" type="ORF">JCM9140_1442</name>
</gene>
<evidence type="ECO:0000313" key="2">
    <source>
        <dbReference type="Proteomes" id="UP000018890"/>
    </source>
</evidence>
<proteinExistence type="predicted"/>
<accession>W4Q068</accession>
<sequence length="360" mass="40526">MYKEVKAKIVDISFEDQSIQKVVTNNGSKKAILYKRFTPRVEIGDWTLVNTTATELQLGTGGWDIVKSVLGKTDWQSEDSTGHIIKARYTPIQHSILAVEAQESHYHQFFKKSFSLLGTPVWLAELHSMVPLFFYVSQQVSRESTCCVIFDDQASLPLMMSDQLRSLQTNKQFFSISVGQAFGAQYEAVTVASALQFAKEMLKADMILISVGPGVVGTGTKYGFTGMALSHWSHTVSALGGVPIWIPRLSFVEKRARHNGISHHTLTPLCEFTFKPAILPFPYLDEDERKIVKKQLDPYYPFHAEHEIVFAEQDLVSKQVEKAIKEAKLPIQTMGRKYEDDPIFFCAVGEAIRVGLELVR</sequence>
<dbReference type="OrthoDB" id="3401376at2"/>
<organism evidence="1 2">
    <name type="scientific">Halalkalibacter wakoensis JCM 9140</name>
    <dbReference type="NCBI Taxonomy" id="1236970"/>
    <lineage>
        <taxon>Bacteria</taxon>
        <taxon>Bacillati</taxon>
        <taxon>Bacillota</taxon>
        <taxon>Bacilli</taxon>
        <taxon>Bacillales</taxon>
        <taxon>Bacillaceae</taxon>
        <taxon>Halalkalibacter</taxon>
    </lineage>
</organism>
<dbReference type="AlphaFoldDB" id="W4Q068"/>
<protein>
    <recommendedName>
        <fullName evidence="3">DUF3866 domain-containing protein</fullName>
    </recommendedName>
</protein>
<name>W4Q068_9BACI</name>
<dbReference type="Pfam" id="PF12982">
    <property type="entry name" value="DUF3866"/>
    <property type="match status" value="1"/>
</dbReference>
<evidence type="ECO:0000313" key="1">
    <source>
        <dbReference type="EMBL" id="GAE25446.1"/>
    </source>
</evidence>
<dbReference type="EMBL" id="BAUT01000010">
    <property type="protein sequence ID" value="GAE25446.1"/>
    <property type="molecule type" value="Genomic_DNA"/>
</dbReference>
<reference evidence="1" key="1">
    <citation type="journal article" date="2014" name="Genome Announc.">
        <title>Draft Genome Sequences of Three Alkaliphilic Bacillus Strains, Bacillus wakoensis JCM 9140T, Bacillus akibai JCM 9157T, and Bacillus hemicellulosilyticus JCM 9152T.</title>
        <authorList>
            <person name="Yuki M."/>
            <person name="Oshima K."/>
            <person name="Suda W."/>
            <person name="Oshida Y."/>
            <person name="Kitamura K."/>
            <person name="Iida T."/>
            <person name="Hattori M."/>
            <person name="Ohkuma M."/>
        </authorList>
    </citation>
    <scope>NUCLEOTIDE SEQUENCE [LARGE SCALE GENOMIC DNA]</scope>
    <source>
        <strain evidence="1">JCM 9140</strain>
    </source>
</reference>
<evidence type="ECO:0008006" key="3">
    <source>
        <dbReference type="Google" id="ProtNLM"/>
    </source>
</evidence>
<dbReference type="STRING" id="1236970.JCM9140_1442"/>
<comment type="caution">
    <text evidence="1">The sequence shown here is derived from an EMBL/GenBank/DDBJ whole genome shotgun (WGS) entry which is preliminary data.</text>
</comment>
<dbReference type="Proteomes" id="UP000018890">
    <property type="component" value="Unassembled WGS sequence"/>
</dbReference>
<keyword evidence="2" id="KW-1185">Reference proteome</keyword>
<dbReference type="InterPro" id="IPR024479">
    <property type="entry name" value="DUF3866"/>
</dbReference>